<organism evidence="3 4">
    <name type="scientific">Sediminicola arcticus</name>
    <dbReference type="NCBI Taxonomy" id="1574308"/>
    <lineage>
        <taxon>Bacteria</taxon>
        <taxon>Pseudomonadati</taxon>
        <taxon>Bacteroidota</taxon>
        <taxon>Flavobacteriia</taxon>
        <taxon>Flavobacteriales</taxon>
        <taxon>Flavobacteriaceae</taxon>
        <taxon>Sediminicola</taxon>
    </lineage>
</organism>
<name>A0ABV2SX39_9FLAO</name>
<proteinExistence type="predicted"/>
<reference evidence="3 4" key="1">
    <citation type="submission" date="2024-07" db="EMBL/GenBank/DDBJ databases">
        <title>The genome sequence of type strain Sediminicola arcticus GDMCC 1.2805.</title>
        <authorList>
            <person name="Liu Y."/>
        </authorList>
    </citation>
    <scope>NUCLEOTIDE SEQUENCE [LARGE SCALE GENOMIC DNA]</scope>
    <source>
        <strain evidence="3 4">GDMCC 1.2805</strain>
    </source>
</reference>
<dbReference type="Proteomes" id="UP001549799">
    <property type="component" value="Unassembled WGS sequence"/>
</dbReference>
<keyword evidence="1" id="KW-0472">Membrane</keyword>
<feature type="transmembrane region" description="Helical" evidence="1">
    <location>
        <begin position="62"/>
        <end position="85"/>
    </location>
</feature>
<evidence type="ECO:0000259" key="2">
    <source>
        <dbReference type="Pfam" id="PF13239"/>
    </source>
</evidence>
<dbReference type="EMBL" id="JBEXAE010000007">
    <property type="protein sequence ID" value="MET6991718.1"/>
    <property type="molecule type" value="Genomic_DNA"/>
</dbReference>
<evidence type="ECO:0000256" key="1">
    <source>
        <dbReference type="SAM" id="Phobius"/>
    </source>
</evidence>
<feature type="transmembrane region" description="Helical" evidence="1">
    <location>
        <begin position="21"/>
        <end position="42"/>
    </location>
</feature>
<keyword evidence="1" id="KW-0812">Transmembrane</keyword>
<gene>
    <name evidence="3" type="ORF">ABXZ36_13780</name>
</gene>
<keyword evidence="1" id="KW-1133">Transmembrane helix</keyword>
<dbReference type="Pfam" id="PF13239">
    <property type="entry name" value="2TM"/>
    <property type="match status" value="1"/>
</dbReference>
<dbReference type="InterPro" id="IPR025698">
    <property type="entry name" value="2TM_dom"/>
</dbReference>
<protein>
    <submittedName>
        <fullName evidence="3">2TM domain-containing protein</fullName>
    </submittedName>
</protein>
<comment type="caution">
    <text evidence="3">The sequence shown here is derived from an EMBL/GenBank/DDBJ whole genome shotgun (WGS) entry which is preliminary data.</text>
</comment>
<sequence length="109" mass="13258">MENNNLIKKERALHRIKELKEFYIHLTVYIVINSFISVNKVIRNMYNGETFEQGFLEFGTFAIWFFWGIGLAFHAIKVFSFNPFFGKDWEERQIKKYMEKEENESKKYL</sequence>
<feature type="domain" description="2TM" evidence="2">
    <location>
        <begin position="10"/>
        <end position="99"/>
    </location>
</feature>
<dbReference type="RefSeq" id="WP_354616263.1">
    <property type="nucleotide sequence ID" value="NZ_JBEXAE010000007.1"/>
</dbReference>
<evidence type="ECO:0000313" key="3">
    <source>
        <dbReference type="EMBL" id="MET6991718.1"/>
    </source>
</evidence>
<evidence type="ECO:0000313" key="4">
    <source>
        <dbReference type="Proteomes" id="UP001549799"/>
    </source>
</evidence>
<keyword evidence="4" id="KW-1185">Reference proteome</keyword>
<accession>A0ABV2SX39</accession>